<name>A0A1R1BT21_PAEAM</name>
<evidence type="ECO:0000313" key="2">
    <source>
        <dbReference type="Proteomes" id="UP000187134"/>
    </source>
</evidence>
<proteinExistence type="predicted"/>
<dbReference type="AlphaFoldDB" id="A0A1R1BT21"/>
<accession>A0A1R1BT21</accession>
<dbReference type="EMBL" id="MRTJ01000006">
    <property type="protein sequence ID" value="OMF13022.1"/>
    <property type="molecule type" value="Genomic_DNA"/>
</dbReference>
<dbReference type="Proteomes" id="UP000187134">
    <property type="component" value="Unassembled WGS sequence"/>
</dbReference>
<protein>
    <submittedName>
        <fullName evidence="1">Uncharacterized protein</fullName>
    </submittedName>
</protein>
<gene>
    <name evidence="1" type="ORF">BK131_17440</name>
</gene>
<evidence type="ECO:0000313" key="1">
    <source>
        <dbReference type="EMBL" id="OMF13022.1"/>
    </source>
</evidence>
<organism evidence="1 2">
    <name type="scientific">Paenibacillus amylolyticus</name>
    <dbReference type="NCBI Taxonomy" id="1451"/>
    <lineage>
        <taxon>Bacteria</taxon>
        <taxon>Bacillati</taxon>
        <taxon>Bacillota</taxon>
        <taxon>Bacilli</taxon>
        <taxon>Bacillales</taxon>
        <taxon>Paenibacillaceae</taxon>
        <taxon>Paenibacillus</taxon>
    </lineage>
</organism>
<reference evidence="1 2" key="1">
    <citation type="submission" date="2016-11" db="EMBL/GenBank/DDBJ databases">
        <title>Paenibacillus species isolates.</title>
        <authorList>
            <person name="Beno S.M."/>
        </authorList>
    </citation>
    <scope>NUCLEOTIDE SEQUENCE [LARGE SCALE GENOMIC DNA]</scope>
    <source>
        <strain evidence="1 2">FSL H8-0246</strain>
    </source>
</reference>
<sequence>MFLFIEMYANLTSSRELNFIERVTLLNITKILKKVLYERLRELSFVYQDSSSNPWVFVRSRNGYSQEMIEIDRSDWESCTIRCTFQTGSNSISSTKLAEGSIHEWYVYQSKEELHQVLNYFGELVEKYALQWFAEHAVVLSPAPPNYLGTEWIDFMHDFIETNHIKLEDPSSVVILDELIKQEIDQNETYSISFCFGEIIIKRFGAEWEYNKEQGPVLKNIAGNPEFKRSPHELVKKVLESQNQLSLQRYYSDIEFVVEDF</sequence>
<comment type="caution">
    <text evidence="1">The sequence shown here is derived from an EMBL/GenBank/DDBJ whole genome shotgun (WGS) entry which is preliminary data.</text>
</comment>